<reference evidence="6 8" key="1">
    <citation type="submission" date="2019-05" db="EMBL/GenBank/DDBJ databases">
        <title>Whole genome sequence analysis of Cupriavidus campinensis S14E4C strain.</title>
        <authorList>
            <person name="Abbaszade G."/>
            <person name="Szabo A."/>
            <person name="Toumi M."/>
            <person name="Toth E."/>
        </authorList>
    </citation>
    <scope>NUCLEOTIDE SEQUENCE [LARGE SCALE GENOMIC DNA]</scope>
    <source>
        <strain evidence="6 8">S14E4C</strain>
    </source>
</reference>
<dbReference type="Gene3D" id="1.10.10.10">
    <property type="entry name" value="Winged helix-like DNA-binding domain superfamily/Winged helix DNA-binding domain"/>
    <property type="match status" value="1"/>
</dbReference>
<evidence type="ECO:0000313" key="9">
    <source>
        <dbReference type="Proteomes" id="UP001056132"/>
    </source>
</evidence>
<proteinExistence type="predicted"/>
<dbReference type="PANTHER" id="PTHR44688:SF16">
    <property type="entry name" value="DNA-BINDING TRANSCRIPTIONAL ACTIVATOR DEVR_DOSR"/>
    <property type="match status" value="1"/>
</dbReference>
<evidence type="ECO:0000256" key="1">
    <source>
        <dbReference type="ARBA" id="ARBA00023015"/>
    </source>
</evidence>
<dbReference type="SUPFAM" id="SSF55785">
    <property type="entry name" value="PYP-like sensor domain (PAS domain)"/>
    <property type="match status" value="1"/>
</dbReference>
<dbReference type="GO" id="GO:0003677">
    <property type="term" value="F:DNA binding"/>
    <property type="evidence" value="ECO:0007669"/>
    <property type="project" value="UniProtKB-KW"/>
</dbReference>
<name>A0AAE9I758_9BURK</name>
<dbReference type="EMBL" id="CP097330">
    <property type="protein sequence ID" value="URF05301.1"/>
    <property type="molecule type" value="Genomic_DNA"/>
</dbReference>
<dbReference type="InterPro" id="IPR016032">
    <property type="entry name" value="Sig_transdc_resp-reg_C-effctor"/>
</dbReference>
<dbReference type="PROSITE" id="PS50112">
    <property type="entry name" value="PAS"/>
    <property type="match status" value="1"/>
</dbReference>
<gene>
    <name evidence="6" type="ORF">FGG12_02850</name>
    <name evidence="7" type="ORF">M5D45_05645</name>
</gene>
<keyword evidence="1" id="KW-0805">Transcription regulation</keyword>
<evidence type="ECO:0000313" key="7">
    <source>
        <dbReference type="EMBL" id="URF05301.1"/>
    </source>
</evidence>
<evidence type="ECO:0000313" key="6">
    <source>
        <dbReference type="EMBL" id="TSP14601.1"/>
    </source>
</evidence>
<dbReference type="InterPro" id="IPR000014">
    <property type="entry name" value="PAS"/>
</dbReference>
<dbReference type="InterPro" id="IPR013656">
    <property type="entry name" value="PAS_4"/>
</dbReference>
<evidence type="ECO:0000313" key="8">
    <source>
        <dbReference type="Proteomes" id="UP000318943"/>
    </source>
</evidence>
<dbReference type="Gene3D" id="3.30.450.20">
    <property type="entry name" value="PAS domain"/>
    <property type="match status" value="1"/>
</dbReference>
<dbReference type="InterPro" id="IPR035965">
    <property type="entry name" value="PAS-like_dom_sf"/>
</dbReference>
<dbReference type="EMBL" id="VCIZ01000001">
    <property type="protein sequence ID" value="TSP14601.1"/>
    <property type="molecule type" value="Genomic_DNA"/>
</dbReference>
<dbReference type="GO" id="GO:0006355">
    <property type="term" value="P:regulation of DNA-templated transcription"/>
    <property type="evidence" value="ECO:0007669"/>
    <property type="project" value="InterPro"/>
</dbReference>
<evidence type="ECO:0000256" key="3">
    <source>
        <dbReference type="ARBA" id="ARBA00023163"/>
    </source>
</evidence>
<keyword evidence="3" id="KW-0804">Transcription</keyword>
<dbReference type="PANTHER" id="PTHR44688">
    <property type="entry name" value="DNA-BINDING TRANSCRIPTIONAL ACTIVATOR DEVR_DOSR"/>
    <property type="match status" value="1"/>
</dbReference>
<dbReference type="CDD" id="cd00130">
    <property type="entry name" value="PAS"/>
    <property type="match status" value="1"/>
</dbReference>
<dbReference type="SUPFAM" id="SSF46894">
    <property type="entry name" value="C-terminal effector domain of the bipartite response regulators"/>
    <property type="match status" value="1"/>
</dbReference>
<reference evidence="7" key="2">
    <citation type="journal article" date="2022" name="Microbiol. Resour. Announc.">
        <title>Genome Sequence of Cupriavidus campinensis Strain G5, a Member of a Bacterial Consortium Capable of Polyethylene Degradation.</title>
        <authorList>
            <person name="Schneider B."/>
            <person name="Pfeiffer F."/>
            <person name="Dyall-Smith M."/>
            <person name="Kunte H.J."/>
        </authorList>
    </citation>
    <scope>NUCLEOTIDE SEQUENCE</scope>
    <source>
        <strain evidence="7">G5</strain>
    </source>
</reference>
<dbReference type="SMART" id="SM00091">
    <property type="entry name" value="PAS"/>
    <property type="match status" value="1"/>
</dbReference>
<evidence type="ECO:0000256" key="2">
    <source>
        <dbReference type="ARBA" id="ARBA00023125"/>
    </source>
</evidence>
<dbReference type="Pfam" id="PF00196">
    <property type="entry name" value="GerE"/>
    <property type="match status" value="1"/>
</dbReference>
<dbReference type="Proteomes" id="UP001056132">
    <property type="component" value="Chromosome 1"/>
</dbReference>
<feature type="domain" description="PAS" evidence="5">
    <location>
        <begin position="6"/>
        <end position="76"/>
    </location>
</feature>
<dbReference type="Pfam" id="PF08448">
    <property type="entry name" value="PAS_4"/>
    <property type="match status" value="1"/>
</dbReference>
<dbReference type="Proteomes" id="UP000318943">
    <property type="component" value="Unassembled WGS sequence"/>
</dbReference>
<dbReference type="AlphaFoldDB" id="A0AAE9I758"/>
<keyword evidence="8" id="KW-1185">Reference proteome</keyword>
<dbReference type="NCBIfam" id="TIGR00229">
    <property type="entry name" value="sensory_box"/>
    <property type="match status" value="1"/>
</dbReference>
<dbReference type="PROSITE" id="PS50043">
    <property type="entry name" value="HTH_LUXR_2"/>
    <property type="match status" value="1"/>
</dbReference>
<feature type="domain" description="HTH luxR-type" evidence="4">
    <location>
        <begin position="131"/>
        <end position="196"/>
    </location>
</feature>
<reference evidence="7" key="3">
    <citation type="submission" date="2022-05" db="EMBL/GenBank/DDBJ databases">
        <authorList>
            <person name="Kunte H.-J."/>
        </authorList>
    </citation>
    <scope>NUCLEOTIDE SEQUENCE</scope>
    <source>
        <strain evidence="7">G5</strain>
    </source>
</reference>
<dbReference type="InterPro" id="IPR000792">
    <property type="entry name" value="Tscrpt_reg_LuxR_C"/>
</dbReference>
<protein>
    <submittedName>
        <fullName evidence="7">PAS domain S-box protein</fullName>
    </submittedName>
</protein>
<accession>A0AAE9I758</accession>
<dbReference type="SMART" id="SM00421">
    <property type="entry name" value="HTH_LUXR"/>
    <property type="match status" value="1"/>
</dbReference>
<dbReference type="RefSeq" id="WP_144195940.1">
    <property type="nucleotide sequence ID" value="NZ_CP097330.1"/>
</dbReference>
<organism evidence="7 9">
    <name type="scientific">Cupriavidus campinensis</name>
    <dbReference type="NCBI Taxonomy" id="151783"/>
    <lineage>
        <taxon>Bacteria</taxon>
        <taxon>Pseudomonadati</taxon>
        <taxon>Pseudomonadota</taxon>
        <taxon>Betaproteobacteria</taxon>
        <taxon>Burkholderiales</taxon>
        <taxon>Burkholderiaceae</taxon>
        <taxon>Cupriavidus</taxon>
    </lineage>
</organism>
<evidence type="ECO:0000259" key="5">
    <source>
        <dbReference type="PROSITE" id="PS50112"/>
    </source>
</evidence>
<dbReference type="InterPro" id="IPR036388">
    <property type="entry name" value="WH-like_DNA-bd_sf"/>
</dbReference>
<evidence type="ECO:0000259" key="4">
    <source>
        <dbReference type="PROSITE" id="PS50043"/>
    </source>
</evidence>
<sequence>MTILLKEDGAIALADSLPDAVFLVDQTGEIRYANTVCEEILGYRQSDLVGQFVLELVVPADREKTLREAGRVLAGNKRVGFENRYRHRNGADVHLSWSAQWHAAHQLRIGVARDVTALRQARAIPPHPPDHASRLDALAPHERRVLNLLLTEAGEKQIAERLGLAVSTTHSYITGIYRKFGVRGRAGLMSLWLRHLLHD</sequence>
<keyword evidence="2" id="KW-0238">DNA-binding</keyword>
<dbReference type="KEGG" id="ccam:M5D45_05645"/>